<feature type="binding site" evidence="11">
    <location>
        <position position="356"/>
    </location>
    <ligand>
        <name>ATP</name>
        <dbReference type="ChEBI" id="CHEBI:30616"/>
    </ligand>
</feature>
<dbReference type="NCBIfam" id="TIGR00398">
    <property type="entry name" value="metG"/>
    <property type="match status" value="1"/>
</dbReference>
<feature type="binding site" evidence="11">
    <location>
        <position position="178"/>
    </location>
    <ligand>
        <name>Zn(2+)</name>
        <dbReference type="ChEBI" id="CHEBI:29105"/>
    </ligand>
</feature>
<evidence type="ECO:0000256" key="3">
    <source>
        <dbReference type="ARBA" id="ARBA00008258"/>
    </source>
</evidence>
<dbReference type="PRINTS" id="PR01041">
    <property type="entry name" value="TRNASYNTHMET"/>
</dbReference>
<dbReference type="InterPro" id="IPR015413">
    <property type="entry name" value="Methionyl/Leucyl_tRNA_Synth"/>
</dbReference>
<dbReference type="SUPFAM" id="SSF57770">
    <property type="entry name" value="Methionyl-tRNA synthetase (MetRS), Zn-domain"/>
    <property type="match status" value="1"/>
</dbReference>
<evidence type="ECO:0000256" key="9">
    <source>
        <dbReference type="ARBA" id="ARBA00023146"/>
    </source>
</evidence>
<keyword evidence="15" id="KW-1185">Reference proteome</keyword>
<dbReference type="SUPFAM" id="SSF52374">
    <property type="entry name" value="Nucleotidylyl transferase"/>
    <property type="match status" value="1"/>
</dbReference>
<name>A0ABN5V749_9FLAO</name>
<comment type="subunit">
    <text evidence="11">Monomer.</text>
</comment>
<dbReference type="Pfam" id="PF19303">
    <property type="entry name" value="Anticodon_3"/>
    <property type="match status" value="1"/>
</dbReference>
<keyword evidence="4 11" id="KW-0963">Cytoplasm</keyword>
<evidence type="ECO:0000259" key="13">
    <source>
        <dbReference type="Pfam" id="PF19303"/>
    </source>
</evidence>
<comment type="cofactor">
    <cofactor evidence="11">
        <name>Zn(2+)</name>
        <dbReference type="ChEBI" id="CHEBI:29105"/>
    </cofactor>
    <text evidence="11">Binds 1 zinc ion per subunit.</text>
</comment>
<dbReference type="Proteomes" id="UP000217805">
    <property type="component" value="Chromosome"/>
</dbReference>
<comment type="similarity">
    <text evidence="3 11">Belongs to the class-I aminoacyl-tRNA synthetase family. MetG type 1 subfamily.</text>
</comment>
<dbReference type="InterPro" id="IPR014758">
    <property type="entry name" value="Met-tRNA_synth"/>
</dbReference>
<dbReference type="InterPro" id="IPR029038">
    <property type="entry name" value="MetRS_Zn"/>
</dbReference>
<evidence type="ECO:0000256" key="7">
    <source>
        <dbReference type="ARBA" id="ARBA00022840"/>
    </source>
</evidence>
<dbReference type="Gene3D" id="3.40.50.620">
    <property type="entry name" value="HUPs"/>
    <property type="match status" value="1"/>
</dbReference>
<feature type="domain" description="Methionyl/Leucyl tRNA synthetase" evidence="12">
    <location>
        <begin position="27"/>
        <end position="418"/>
    </location>
</feature>
<sequence>MRQLKIIFYYYSYINFYTIMKKSNKYTVTAALPYANGPIHIGHLAGVYFPADVFVRYLRRKKIDVIFICGSDEHGVPIAMQAKKEKKTPQEIVNKYHYMIKDCFNNFGIQFDHYSRTSAKIHHEISTSFFKKLHEKKKIFEKVSDQYYDQEAQQFLADRYISGTCPHCKNEEAYGDQCENCGSSLTPEDLMSPKSTISGSFPILKKTKHWYFPLNQYQEFLEKWILMNHKKDWKVNVYGQAKSWLNQGLKSRAITRDLNWGVPIPKNKGKVLYVWFEAPIGYISSTIEWAKQTKIDWKPYWKDETTKLIQFIGKDNIVFHCIIFPVTLKAYNSGYILPDQILANEFLHLENKKISTSKNWAVWGHEYLKDFPNQQDTLRYILISNMPEKKDNNFNWKDFQRKNNTELVAILGNFVNRSLTLIQKYNKGIVPNPEMLSIKDKYILKKIKNYPKHIGDLIESYQFRESLTCFMNLARLGNKYLTEEEPWNKKTEKRVNTILYVSLQIVGVLAQLAEPFLPYTAKKLLDMLRLKTFFWNQIKNIEEILCPGHVLGNTTFLFKKINNESIEKQMKKLEKIHK</sequence>
<dbReference type="InterPro" id="IPR023458">
    <property type="entry name" value="Met-tRNA_ligase_1"/>
</dbReference>
<keyword evidence="9 11" id="KW-0030">Aminoacyl-tRNA synthetase</keyword>
<proteinExistence type="inferred from homology"/>
<dbReference type="EC" id="6.1.1.10" evidence="11"/>
<dbReference type="NCBIfam" id="NF001100">
    <property type="entry name" value="PRK00133.1"/>
    <property type="match status" value="1"/>
</dbReference>
<feature type="binding site" evidence="11">
    <location>
        <position position="168"/>
    </location>
    <ligand>
        <name>Zn(2+)</name>
        <dbReference type="ChEBI" id="CHEBI:29105"/>
    </ligand>
</feature>
<evidence type="ECO:0000256" key="10">
    <source>
        <dbReference type="ARBA" id="ARBA00047364"/>
    </source>
</evidence>
<keyword evidence="5 11" id="KW-0436">Ligase</keyword>
<feature type="short sequence motif" description="'HIGH' region" evidence="11">
    <location>
        <begin position="33"/>
        <end position="43"/>
    </location>
</feature>
<evidence type="ECO:0000313" key="14">
    <source>
        <dbReference type="EMBL" id="BAR92063.1"/>
    </source>
</evidence>
<keyword evidence="8 11" id="KW-0648">Protein biosynthesis</keyword>
<feature type="short sequence motif" description="'KMSKS' region" evidence="11">
    <location>
        <begin position="353"/>
        <end position="357"/>
    </location>
</feature>
<evidence type="ECO:0000256" key="2">
    <source>
        <dbReference type="ARBA" id="ARBA00004496"/>
    </source>
</evidence>
<comment type="subcellular location">
    <subcellularLocation>
        <location evidence="2 11">Cytoplasm</location>
    </subcellularLocation>
</comment>
<accession>A0ABN5V749</accession>
<feature type="binding site" evidence="11">
    <location>
        <position position="165"/>
    </location>
    <ligand>
        <name>Zn(2+)</name>
        <dbReference type="ChEBI" id="CHEBI:29105"/>
    </ligand>
</feature>
<feature type="domain" description="Methionyl-tRNA synthetase anticodon-binding" evidence="13">
    <location>
        <begin position="431"/>
        <end position="572"/>
    </location>
</feature>
<keyword evidence="11" id="KW-0862">Zinc</keyword>
<keyword evidence="7 11" id="KW-0067">ATP-binding</keyword>
<reference evidence="14 15" key="1">
    <citation type="journal article" date="2015" name="Microbes Environ.">
        <title>An Efficient Strategy Developed for Next-Generation Sequencing of Endosymbiont Genomes Performed Using Crude DNA Isolated from Host Tissues: A Case Study of Blattabacterium cuenoti Inhabiting the Fat Bodies of Cockroaches.</title>
        <authorList>
            <person name="Kinjo Y."/>
            <person name="Saitoh S."/>
            <person name="Tokuda G."/>
        </authorList>
    </citation>
    <scope>NUCLEOTIDE SEQUENCE [LARGE SCALE GENOMIC DNA]</scope>
    <source>
        <strain evidence="14 15">BPAY</strain>
    </source>
</reference>
<evidence type="ECO:0000256" key="6">
    <source>
        <dbReference type="ARBA" id="ARBA00022741"/>
    </source>
</evidence>
<dbReference type="InterPro" id="IPR033911">
    <property type="entry name" value="MetRS_core"/>
</dbReference>
<evidence type="ECO:0000259" key="12">
    <source>
        <dbReference type="Pfam" id="PF09334"/>
    </source>
</evidence>
<evidence type="ECO:0000256" key="8">
    <source>
        <dbReference type="ARBA" id="ARBA00022917"/>
    </source>
</evidence>
<keyword evidence="11" id="KW-0479">Metal-binding</keyword>
<dbReference type="InterPro" id="IPR041872">
    <property type="entry name" value="Anticodon_Met"/>
</dbReference>
<dbReference type="Gene3D" id="2.20.28.20">
    <property type="entry name" value="Methionyl-tRNA synthetase, Zn-domain"/>
    <property type="match status" value="1"/>
</dbReference>
<feature type="binding site" evidence="11">
    <location>
        <position position="181"/>
    </location>
    <ligand>
        <name>Zn(2+)</name>
        <dbReference type="ChEBI" id="CHEBI:29105"/>
    </ligand>
</feature>
<dbReference type="EMBL" id="AP014609">
    <property type="protein sequence ID" value="BAR92063.1"/>
    <property type="molecule type" value="Genomic_DNA"/>
</dbReference>
<comment type="catalytic activity">
    <reaction evidence="10 11">
        <text>tRNA(Met) + L-methionine + ATP = L-methionyl-tRNA(Met) + AMP + diphosphate</text>
        <dbReference type="Rhea" id="RHEA:13481"/>
        <dbReference type="Rhea" id="RHEA-COMP:9667"/>
        <dbReference type="Rhea" id="RHEA-COMP:9698"/>
        <dbReference type="ChEBI" id="CHEBI:30616"/>
        <dbReference type="ChEBI" id="CHEBI:33019"/>
        <dbReference type="ChEBI" id="CHEBI:57844"/>
        <dbReference type="ChEBI" id="CHEBI:78442"/>
        <dbReference type="ChEBI" id="CHEBI:78530"/>
        <dbReference type="ChEBI" id="CHEBI:456215"/>
        <dbReference type="EC" id="6.1.1.10"/>
    </reaction>
</comment>
<evidence type="ECO:0000256" key="1">
    <source>
        <dbReference type="ARBA" id="ARBA00003314"/>
    </source>
</evidence>
<dbReference type="InterPro" id="IPR014729">
    <property type="entry name" value="Rossmann-like_a/b/a_fold"/>
</dbReference>
<keyword evidence="6 11" id="KW-0547">Nucleotide-binding</keyword>
<dbReference type="CDD" id="cd07957">
    <property type="entry name" value="Anticodon_Ia_Met"/>
    <property type="match status" value="1"/>
</dbReference>
<dbReference type="InterPro" id="IPR001412">
    <property type="entry name" value="aa-tRNA-synth_I_CS"/>
</dbReference>
<organism evidence="14 15">
    <name type="scientific">Blattabacterium cuenoti BPAY</name>
    <dbReference type="NCBI Taxonomy" id="1457031"/>
    <lineage>
        <taxon>Bacteria</taxon>
        <taxon>Pseudomonadati</taxon>
        <taxon>Bacteroidota</taxon>
        <taxon>Flavobacteriia</taxon>
        <taxon>Flavobacteriales</taxon>
        <taxon>Blattabacteriaceae</taxon>
        <taxon>Blattabacterium</taxon>
    </lineage>
</organism>
<dbReference type="PROSITE" id="PS00178">
    <property type="entry name" value="AA_TRNA_LIGASE_I"/>
    <property type="match status" value="1"/>
</dbReference>
<evidence type="ECO:0000256" key="4">
    <source>
        <dbReference type="ARBA" id="ARBA00022490"/>
    </source>
</evidence>
<dbReference type="SUPFAM" id="SSF47323">
    <property type="entry name" value="Anticodon-binding domain of a subclass of class I aminoacyl-tRNA synthetases"/>
    <property type="match status" value="1"/>
</dbReference>
<protein>
    <recommendedName>
        <fullName evidence="11">Methionine--tRNA ligase</fullName>
        <ecNumber evidence="11">6.1.1.10</ecNumber>
    </recommendedName>
    <alternativeName>
        <fullName evidence="11">Methionyl-tRNA synthetase</fullName>
        <shortName evidence="11">MetRS</shortName>
    </alternativeName>
</protein>
<evidence type="ECO:0000256" key="11">
    <source>
        <dbReference type="HAMAP-Rule" id="MF_00098"/>
    </source>
</evidence>
<dbReference type="HAMAP" id="MF_00098">
    <property type="entry name" value="Met_tRNA_synth_type1"/>
    <property type="match status" value="1"/>
</dbReference>
<comment type="function">
    <text evidence="1 11">Is required not only for elongation of protein synthesis but also for the initiation of all mRNA translation through initiator tRNA(fMet) aminoacylation.</text>
</comment>
<dbReference type="GO" id="GO:0016874">
    <property type="term" value="F:ligase activity"/>
    <property type="evidence" value="ECO:0007669"/>
    <property type="project" value="UniProtKB-KW"/>
</dbReference>
<evidence type="ECO:0000313" key="15">
    <source>
        <dbReference type="Proteomes" id="UP000217805"/>
    </source>
</evidence>
<dbReference type="PANTHER" id="PTHR45765">
    <property type="entry name" value="METHIONINE--TRNA LIGASE"/>
    <property type="match status" value="1"/>
</dbReference>
<dbReference type="CDD" id="cd00814">
    <property type="entry name" value="MetRS_core"/>
    <property type="match status" value="1"/>
</dbReference>
<dbReference type="InterPro" id="IPR009080">
    <property type="entry name" value="tRNAsynth_Ia_anticodon-bd"/>
</dbReference>
<evidence type="ECO:0000256" key="5">
    <source>
        <dbReference type="ARBA" id="ARBA00022598"/>
    </source>
</evidence>
<dbReference type="Pfam" id="PF09334">
    <property type="entry name" value="tRNA-synt_1g"/>
    <property type="match status" value="1"/>
</dbReference>
<dbReference type="Gene3D" id="1.10.730.10">
    <property type="entry name" value="Isoleucyl-tRNA Synthetase, Domain 1"/>
    <property type="match status" value="1"/>
</dbReference>
<gene>
    <name evidence="11 14" type="primary">metG</name>
    <name evidence="14" type="ORF">BPAY_317</name>
</gene>
<dbReference type="PANTHER" id="PTHR45765:SF1">
    <property type="entry name" value="METHIONINE--TRNA LIGASE, CYTOPLASMIC"/>
    <property type="match status" value="1"/>
</dbReference>